<dbReference type="InterPro" id="IPR050109">
    <property type="entry name" value="HTH-type_TetR-like_transc_reg"/>
</dbReference>
<dbReference type="SUPFAM" id="SSF48498">
    <property type="entry name" value="Tetracyclin repressor-like, C-terminal domain"/>
    <property type="match status" value="1"/>
</dbReference>
<dbReference type="RefSeq" id="WP_093783354.1">
    <property type="nucleotide sequence ID" value="NZ_FNIE01000003.1"/>
</dbReference>
<organism evidence="6 7">
    <name type="scientific">Actinacidiphila guanduensis</name>
    <dbReference type="NCBI Taxonomy" id="310781"/>
    <lineage>
        <taxon>Bacteria</taxon>
        <taxon>Bacillati</taxon>
        <taxon>Actinomycetota</taxon>
        <taxon>Actinomycetes</taxon>
        <taxon>Kitasatosporales</taxon>
        <taxon>Streptomycetaceae</taxon>
        <taxon>Actinacidiphila</taxon>
    </lineage>
</organism>
<dbReference type="GO" id="GO:0000976">
    <property type="term" value="F:transcription cis-regulatory region binding"/>
    <property type="evidence" value="ECO:0007669"/>
    <property type="project" value="TreeGrafter"/>
</dbReference>
<sequence>MAAQKRLNRDDVVTSALAVADAEGLDAVTIRRVAQLHGVTPMALYRHFPDKEGLLAAVAEKLLAETRLPEPDDRPWHEQLGDVLTGVLDALRAHPNAAGLLLSDIMASDPGLALVERILALLAEGGHTVDEAAMTGSQVLVTLVTMVISEPGRALTDDPEAHEASVRARRARLLSLPPSRYPHVVAAADALAECTSEEAYYHRGLTMLLSGLRTLPTAPHPSVHA</sequence>
<evidence type="ECO:0000256" key="3">
    <source>
        <dbReference type="ARBA" id="ARBA00023163"/>
    </source>
</evidence>
<dbReference type="Proteomes" id="UP000199341">
    <property type="component" value="Unassembled WGS sequence"/>
</dbReference>
<dbReference type="PRINTS" id="PR00455">
    <property type="entry name" value="HTHTETR"/>
</dbReference>
<evidence type="ECO:0000256" key="4">
    <source>
        <dbReference type="PROSITE-ProRule" id="PRU00335"/>
    </source>
</evidence>
<keyword evidence="2 4" id="KW-0238">DNA-binding</keyword>
<dbReference type="InterPro" id="IPR036271">
    <property type="entry name" value="Tet_transcr_reg_TetR-rel_C_sf"/>
</dbReference>
<dbReference type="Gene3D" id="1.10.357.10">
    <property type="entry name" value="Tetracycline Repressor, domain 2"/>
    <property type="match status" value="1"/>
</dbReference>
<dbReference type="OrthoDB" id="329481at2"/>
<feature type="DNA-binding region" description="H-T-H motif" evidence="4">
    <location>
        <begin position="29"/>
        <end position="48"/>
    </location>
</feature>
<evidence type="ECO:0000313" key="7">
    <source>
        <dbReference type="Proteomes" id="UP000199341"/>
    </source>
</evidence>
<evidence type="ECO:0000256" key="2">
    <source>
        <dbReference type="ARBA" id="ARBA00023125"/>
    </source>
</evidence>
<reference evidence="6 7" key="1">
    <citation type="submission" date="2016-10" db="EMBL/GenBank/DDBJ databases">
        <authorList>
            <person name="de Groot N.N."/>
        </authorList>
    </citation>
    <scope>NUCLEOTIDE SEQUENCE [LARGE SCALE GENOMIC DNA]</scope>
    <source>
        <strain evidence="6 7">CGMCC 4.2022</strain>
    </source>
</reference>
<dbReference type="PROSITE" id="PS50977">
    <property type="entry name" value="HTH_TETR_2"/>
    <property type="match status" value="1"/>
</dbReference>
<dbReference type="Pfam" id="PF00440">
    <property type="entry name" value="TetR_N"/>
    <property type="match status" value="1"/>
</dbReference>
<evidence type="ECO:0000313" key="6">
    <source>
        <dbReference type="EMBL" id="SDN18004.1"/>
    </source>
</evidence>
<dbReference type="InterPro" id="IPR009057">
    <property type="entry name" value="Homeodomain-like_sf"/>
</dbReference>
<evidence type="ECO:0000259" key="5">
    <source>
        <dbReference type="PROSITE" id="PS50977"/>
    </source>
</evidence>
<feature type="domain" description="HTH tetR-type" evidence="5">
    <location>
        <begin position="6"/>
        <end position="66"/>
    </location>
</feature>
<name>A0A1G9Z9H1_9ACTN</name>
<keyword evidence="3" id="KW-0804">Transcription</keyword>
<dbReference type="PANTHER" id="PTHR30055">
    <property type="entry name" value="HTH-TYPE TRANSCRIPTIONAL REGULATOR RUTR"/>
    <property type="match status" value="1"/>
</dbReference>
<keyword evidence="7" id="KW-1185">Reference proteome</keyword>
<dbReference type="InterPro" id="IPR004111">
    <property type="entry name" value="Repressor_TetR_C"/>
</dbReference>
<dbReference type="GO" id="GO:0003700">
    <property type="term" value="F:DNA-binding transcription factor activity"/>
    <property type="evidence" value="ECO:0007669"/>
    <property type="project" value="TreeGrafter"/>
</dbReference>
<dbReference type="PANTHER" id="PTHR30055:SF151">
    <property type="entry name" value="TRANSCRIPTIONAL REGULATORY PROTEIN"/>
    <property type="match status" value="1"/>
</dbReference>
<dbReference type="Pfam" id="PF02909">
    <property type="entry name" value="TetR_C_1"/>
    <property type="match status" value="1"/>
</dbReference>
<dbReference type="STRING" id="310781.SAMN05216259_10367"/>
<dbReference type="EMBL" id="FNIE01000003">
    <property type="protein sequence ID" value="SDN18004.1"/>
    <property type="molecule type" value="Genomic_DNA"/>
</dbReference>
<dbReference type="SUPFAM" id="SSF46689">
    <property type="entry name" value="Homeodomain-like"/>
    <property type="match status" value="1"/>
</dbReference>
<keyword evidence="1" id="KW-0805">Transcription regulation</keyword>
<gene>
    <name evidence="6" type="ORF">SAMN05216259_10367</name>
</gene>
<protein>
    <submittedName>
        <fullName evidence="6">Transcriptional regulator, TetR family</fullName>
    </submittedName>
</protein>
<dbReference type="InterPro" id="IPR001647">
    <property type="entry name" value="HTH_TetR"/>
</dbReference>
<proteinExistence type="predicted"/>
<accession>A0A1G9Z9H1</accession>
<dbReference type="GO" id="GO:0045892">
    <property type="term" value="P:negative regulation of DNA-templated transcription"/>
    <property type="evidence" value="ECO:0007669"/>
    <property type="project" value="InterPro"/>
</dbReference>
<evidence type="ECO:0000256" key="1">
    <source>
        <dbReference type="ARBA" id="ARBA00023015"/>
    </source>
</evidence>
<dbReference type="AlphaFoldDB" id="A0A1G9Z9H1"/>